<dbReference type="EMBL" id="JAMKPW020000043">
    <property type="protein sequence ID" value="KAK8194122.1"/>
    <property type="molecule type" value="Genomic_DNA"/>
</dbReference>
<evidence type="ECO:0000313" key="1">
    <source>
        <dbReference type="EMBL" id="KAK8194122.1"/>
    </source>
</evidence>
<reference evidence="1" key="1">
    <citation type="submission" date="2024-02" db="EMBL/GenBank/DDBJ databases">
        <title>Metagenome Assembled Genome of Zalaria obscura JY119.</title>
        <authorList>
            <person name="Vighnesh L."/>
            <person name="Jagadeeshwari U."/>
            <person name="Venkata Ramana C."/>
            <person name="Sasikala C."/>
        </authorList>
    </citation>
    <scope>NUCLEOTIDE SEQUENCE</scope>
    <source>
        <strain evidence="1">JY119</strain>
    </source>
</reference>
<name>A0ACC3S4N7_9PEZI</name>
<proteinExistence type="predicted"/>
<organism evidence="1 2">
    <name type="scientific">Zalaria obscura</name>
    <dbReference type="NCBI Taxonomy" id="2024903"/>
    <lineage>
        <taxon>Eukaryota</taxon>
        <taxon>Fungi</taxon>
        <taxon>Dikarya</taxon>
        <taxon>Ascomycota</taxon>
        <taxon>Pezizomycotina</taxon>
        <taxon>Dothideomycetes</taxon>
        <taxon>Dothideomycetidae</taxon>
        <taxon>Dothideales</taxon>
        <taxon>Zalariaceae</taxon>
        <taxon>Zalaria</taxon>
    </lineage>
</organism>
<evidence type="ECO:0000313" key="2">
    <source>
        <dbReference type="Proteomes" id="UP001320706"/>
    </source>
</evidence>
<accession>A0ACC3S4N7</accession>
<sequence>MLKKKYYIFDVLASTSSGYNHHSSNDIVRVSRAILKSTKVSQEEKDSIKAAFISAVRFVDSSWDLPPQATAIINEAIENLGLEVILRPCQEGRQGEEDRVVFEIRR</sequence>
<protein>
    <submittedName>
        <fullName evidence="1">Uncharacterized protein</fullName>
    </submittedName>
</protein>
<comment type="caution">
    <text evidence="1">The sequence shown here is derived from an EMBL/GenBank/DDBJ whole genome shotgun (WGS) entry which is preliminary data.</text>
</comment>
<keyword evidence="2" id="KW-1185">Reference proteome</keyword>
<gene>
    <name evidence="1" type="ORF">M8818_007308</name>
</gene>
<dbReference type="Proteomes" id="UP001320706">
    <property type="component" value="Unassembled WGS sequence"/>
</dbReference>